<protein>
    <submittedName>
        <fullName evidence="1">Uncharacterized protein</fullName>
    </submittedName>
</protein>
<sequence>MATKYYKITEKELMDLIAVTDTCMAMVGCGDDGVEREAKAAQKAITAIGKRHGVEFERDYSSIDLKY</sequence>
<dbReference type="HOGENOM" id="CLU_2866620_0_0_6"/>
<proteinExistence type="predicted"/>
<name>B5EVX2_ALIFM</name>
<dbReference type="KEGG" id="vfm:VFMJ11_B0029"/>
<keyword evidence="1" id="KW-0614">Plasmid</keyword>
<accession>B5EVX2</accession>
<dbReference type="AlphaFoldDB" id="B5EVX2"/>
<dbReference type="Proteomes" id="UP000001857">
    <property type="component" value="Plasmid pMJ100"/>
</dbReference>
<reference evidence="1 2" key="2">
    <citation type="journal article" date="2009" name="Nature">
        <title>A single regulatory gene is sufficient to alter bacterial host range.</title>
        <authorList>
            <person name="Mandel M.J."/>
            <person name="Wollenberg M.S."/>
            <person name="Stabb E.V."/>
            <person name="Visick K.L."/>
            <person name="Ruby E.G."/>
        </authorList>
    </citation>
    <scope>NUCLEOTIDE SEQUENCE [LARGE SCALE GENOMIC DNA]</scope>
    <source>
        <strain evidence="1 2">MJ11</strain>
        <plasmid evidence="2">Plasmid pMJ100</plasmid>
    </source>
</reference>
<reference evidence="2" key="1">
    <citation type="submission" date="2008-08" db="EMBL/GenBank/DDBJ databases">
        <title>Complete sequence of Vibrio fischeri strain MJ11.</title>
        <authorList>
            <person name="Mandel M.J."/>
            <person name="Stabb E.V."/>
            <person name="Ruby E.G."/>
            <person name="Ferriera S."/>
            <person name="Johnson J."/>
            <person name="Kravitz S."/>
            <person name="Beeson K."/>
            <person name="Sutton G."/>
            <person name="Rogers Y.-H."/>
            <person name="Friedman R."/>
            <person name="Frazier M."/>
            <person name="Venter J.C."/>
        </authorList>
    </citation>
    <scope>NUCLEOTIDE SEQUENCE [LARGE SCALE GENOMIC DNA]</scope>
    <source>
        <strain evidence="2">MJ11</strain>
        <plasmid evidence="2">Plasmid pMJ100</plasmid>
    </source>
</reference>
<gene>
    <name evidence="1" type="ordered locus">VFMJ11_B0029</name>
</gene>
<evidence type="ECO:0000313" key="2">
    <source>
        <dbReference type="Proteomes" id="UP000001857"/>
    </source>
</evidence>
<evidence type="ECO:0000313" key="1">
    <source>
        <dbReference type="EMBL" id="ACH64656.1"/>
    </source>
</evidence>
<dbReference type="RefSeq" id="WP_012534439.1">
    <property type="nucleotide sequence ID" value="NC_011185.1"/>
</dbReference>
<dbReference type="EMBL" id="CP001134">
    <property type="protein sequence ID" value="ACH64656.1"/>
    <property type="molecule type" value="Genomic_DNA"/>
</dbReference>
<geneLocation type="plasmid" evidence="1 2">
    <name>pMJ100</name>
</geneLocation>
<organism evidence="1 2">
    <name type="scientific">Aliivibrio fischeri (strain MJ11)</name>
    <name type="common">Vibrio fischeri</name>
    <dbReference type="NCBI Taxonomy" id="388396"/>
    <lineage>
        <taxon>Bacteria</taxon>
        <taxon>Pseudomonadati</taxon>
        <taxon>Pseudomonadota</taxon>
        <taxon>Gammaproteobacteria</taxon>
        <taxon>Vibrionales</taxon>
        <taxon>Vibrionaceae</taxon>
        <taxon>Aliivibrio</taxon>
    </lineage>
</organism>